<keyword evidence="4" id="KW-1185">Reference proteome</keyword>
<evidence type="ECO:0000259" key="2">
    <source>
        <dbReference type="PROSITE" id="PS50943"/>
    </source>
</evidence>
<comment type="caution">
    <text evidence="3">The sequence shown here is derived from an EMBL/GenBank/DDBJ whole genome shotgun (WGS) entry which is preliminary data.</text>
</comment>
<evidence type="ECO:0000313" key="3">
    <source>
        <dbReference type="EMBL" id="EXG80034.1"/>
    </source>
</evidence>
<dbReference type="RefSeq" id="WP_035848796.1">
    <property type="nucleotide sequence ID" value="NZ_KK073874.1"/>
</dbReference>
<dbReference type="EMBL" id="JFBT01000001">
    <property type="protein sequence ID" value="EXG80034.1"/>
    <property type="molecule type" value="Genomic_DNA"/>
</dbReference>
<dbReference type="Proteomes" id="UP000021053">
    <property type="component" value="Unassembled WGS sequence"/>
</dbReference>
<dbReference type="SMART" id="SM00530">
    <property type="entry name" value="HTH_XRE"/>
    <property type="match status" value="1"/>
</dbReference>
<feature type="region of interest" description="Disordered" evidence="1">
    <location>
        <begin position="1"/>
        <end position="21"/>
    </location>
</feature>
<proteinExistence type="predicted"/>
<sequence>MLPQTNITALPVSSPGTTGQTPNTFAQTLRELRLAAGLGLRPLARAAHVDFSTISKLEHGRRPSPDVAQALDDALQAGGRLVATAPPAKVRPENRPPAAVRVRTLRPGWVVLSADGVDFPLQTAAALTLMSQLAAEVARAGAPEVIA</sequence>
<accession>A0A010ZMX0</accession>
<dbReference type="AlphaFoldDB" id="A0A010ZMX0"/>
<protein>
    <submittedName>
        <fullName evidence="3">Putative transcriptional regulator</fullName>
    </submittedName>
</protein>
<dbReference type="CDD" id="cd00093">
    <property type="entry name" value="HTH_XRE"/>
    <property type="match status" value="1"/>
</dbReference>
<organism evidence="3 4">
    <name type="scientific">Cryptosporangium arvum DSM 44712</name>
    <dbReference type="NCBI Taxonomy" id="927661"/>
    <lineage>
        <taxon>Bacteria</taxon>
        <taxon>Bacillati</taxon>
        <taxon>Actinomycetota</taxon>
        <taxon>Actinomycetes</taxon>
        <taxon>Cryptosporangiales</taxon>
        <taxon>Cryptosporangiaceae</taxon>
        <taxon>Cryptosporangium</taxon>
    </lineage>
</organism>
<dbReference type="PROSITE" id="PS50943">
    <property type="entry name" value="HTH_CROC1"/>
    <property type="match status" value="1"/>
</dbReference>
<dbReference type="InterPro" id="IPR001387">
    <property type="entry name" value="Cro/C1-type_HTH"/>
</dbReference>
<feature type="domain" description="HTH cro/C1-type" evidence="2">
    <location>
        <begin position="29"/>
        <end position="81"/>
    </location>
</feature>
<gene>
    <name evidence="3" type="ORF">CryarDRAFT_1093</name>
</gene>
<dbReference type="GO" id="GO:0003677">
    <property type="term" value="F:DNA binding"/>
    <property type="evidence" value="ECO:0007669"/>
    <property type="project" value="InterPro"/>
</dbReference>
<evidence type="ECO:0000313" key="4">
    <source>
        <dbReference type="Proteomes" id="UP000021053"/>
    </source>
</evidence>
<name>A0A010ZMX0_9ACTN</name>
<reference evidence="3 4" key="1">
    <citation type="submission" date="2013-07" db="EMBL/GenBank/DDBJ databases">
        <authorList>
            <consortium name="DOE Joint Genome Institute"/>
            <person name="Eisen J."/>
            <person name="Huntemann M."/>
            <person name="Han J."/>
            <person name="Chen A."/>
            <person name="Kyrpides N."/>
            <person name="Mavromatis K."/>
            <person name="Markowitz V."/>
            <person name="Palaniappan K."/>
            <person name="Ivanova N."/>
            <person name="Schaumberg A."/>
            <person name="Pati A."/>
            <person name="Liolios K."/>
            <person name="Nordberg H.P."/>
            <person name="Cantor M.N."/>
            <person name="Hua S.X."/>
            <person name="Woyke T."/>
        </authorList>
    </citation>
    <scope>NUCLEOTIDE SEQUENCE [LARGE SCALE GENOMIC DNA]</scope>
    <source>
        <strain evidence="3 4">DSM 44712</strain>
    </source>
</reference>
<dbReference type="Pfam" id="PF13560">
    <property type="entry name" value="HTH_31"/>
    <property type="match status" value="1"/>
</dbReference>
<dbReference type="HOGENOM" id="CLU_1764970_0_0_11"/>
<dbReference type="InterPro" id="IPR010982">
    <property type="entry name" value="Lambda_DNA-bd_dom_sf"/>
</dbReference>
<dbReference type="Gene3D" id="1.10.260.40">
    <property type="entry name" value="lambda repressor-like DNA-binding domains"/>
    <property type="match status" value="1"/>
</dbReference>
<dbReference type="SUPFAM" id="SSF47413">
    <property type="entry name" value="lambda repressor-like DNA-binding domains"/>
    <property type="match status" value="1"/>
</dbReference>
<evidence type="ECO:0000256" key="1">
    <source>
        <dbReference type="SAM" id="MobiDB-lite"/>
    </source>
</evidence>